<dbReference type="InterPro" id="IPR011701">
    <property type="entry name" value="MFS"/>
</dbReference>
<feature type="transmembrane region" description="Helical" evidence="6">
    <location>
        <begin position="58"/>
        <end position="78"/>
    </location>
</feature>
<keyword evidence="3 6" id="KW-1133">Transmembrane helix</keyword>
<feature type="transmembrane region" description="Helical" evidence="6">
    <location>
        <begin position="242"/>
        <end position="264"/>
    </location>
</feature>
<feature type="transmembrane region" description="Helical" evidence="6">
    <location>
        <begin position="315"/>
        <end position="338"/>
    </location>
</feature>
<evidence type="ECO:0000256" key="3">
    <source>
        <dbReference type="ARBA" id="ARBA00022989"/>
    </source>
</evidence>
<feature type="compositionally biased region" description="Basic residues" evidence="5">
    <location>
        <begin position="620"/>
        <end position="629"/>
    </location>
</feature>
<dbReference type="PANTHER" id="PTHR23501">
    <property type="entry name" value="MAJOR FACILITATOR SUPERFAMILY"/>
    <property type="match status" value="1"/>
</dbReference>
<reference evidence="8 9" key="1">
    <citation type="submission" date="2018-11" db="EMBL/GenBank/DDBJ databases">
        <title>Genome sequence of Apiotrichum porosum DSM 27194.</title>
        <authorList>
            <person name="Aliyu H."/>
            <person name="Gorte O."/>
            <person name="Ochsenreither K."/>
        </authorList>
    </citation>
    <scope>NUCLEOTIDE SEQUENCE [LARGE SCALE GENOMIC DNA]</scope>
    <source>
        <strain evidence="8 9">DSM 27194</strain>
    </source>
</reference>
<dbReference type="SUPFAM" id="SSF103473">
    <property type="entry name" value="MFS general substrate transporter"/>
    <property type="match status" value="1"/>
</dbReference>
<feature type="transmembrane region" description="Helical" evidence="6">
    <location>
        <begin position="284"/>
        <end position="309"/>
    </location>
</feature>
<evidence type="ECO:0000256" key="1">
    <source>
        <dbReference type="ARBA" id="ARBA00004141"/>
    </source>
</evidence>
<feature type="region of interest" description="Disordered" evidence="5">
    <location>
        <begin position="607"/>
        <end position="629"/>
    </location>
</feature>
<dbReference type="InterPro" id="IPR036259">
    <property type="entry name" value="MFS_trans_sf"/>
</dbReference>
<feature type="compositionally biased region" description="Basic and acidic residues" evidence="5">
    <location>
        <begin position="531"/>
        <end position="549"/>
    </location>
</feature>
<gene>
    <name evidence="8" type="ORF">EHS24_000720</name>
</gene>
<feature type="domain" description="Major facilitator superfamily (MFS) profile" evidence="7">
    <location>
        <begin position="25"/>
        <end position="508"/>
    </location>
</feature>
<dbReference type="InterPro" id="IPR020846">
    <property type="entry name" value="MFS_dom"/>
</dbReference>
<dbReference type="InterPro" id="IPR005829">
    <property type="entry name" value="Sugar_transporter_CS"/>
</dbReference>
<evidence type="ECO:0000256" key="2">
    <source>
        <dbReference type="ARBA" id="ARBA00022692"/>
    </source>
</evidence>
<sequence>MPSTRPRHEIHDQSSELPRMQVMIVFITIGIMCFIATLDTTCVSTAMPKIAADLNAGASVTWVGTAMLVASTTSQVIISRLSDIFGRKSCLQVSLVLMAFGNVLCGFAKTPAWLYAARGVAGLGAGGIMNLSLIIMSDVVSLRDRGKYVSLMGIPTALGLGLGPEIGGALAEHGGGWRWVFWVTVPAMVVAVPVIWICLPLKPVPGNWKEKVRQVDWVGSMLSLAAFVLILVPISAAGTSFAWSSAAAIAMITVGSVIFVFFLITEHFHPLPAMPLHLFKNRTVALVLSTNFLVGIVWFGNFYIAPLYYQNVLGYSAVTAGALMLPLLVGQLFIMVGAGMAVKKWGKSRTMILVGYFIWTAGQGMQIAWPEHKSIALIVIAQLIQSVGFGLTSQTTLVLAQASCAPADRAVVTGMRNVFRNTGGAVGLAIANAIINSVFLQNIPADLPAAVKADLHQNGFSRLEPVPFEQRDEIIHAYYLGIRDVFIMYTPVVAACFVLILGAADTNFAAPSTVPTAAPAEETAIEMSAPLDKDAAKMSDRDSDSGHDDAEVDSSGEEHSARAIKVISNKHTAVNGGGGGGDPAGRSSLDAEAANTVGPIHSSVFEEVVDSRPATPPRTLSRRSSRVRR</sequence>
<comment type="caution">
    <text evidence="8">The sequence shown here is derived from an EMBL/GenBank/DDBJ whole genome shotgun (WGS) entry which is preliminary data.</text>
</comment>
<dbReference type="RefSeq" id="XP_028480398.1">
    <property type="nucleotide sequence ID" value="XM_028616541.1"/>
</dbReference>
<dbReference type="GO" id="GO:0022857">
    <property type="term" value="F:transmembrane transporter activity"/>
    <property type="evidence" value="ECO:0007669"/>
    <property type="project" value="InterPro"/>
</dbReference>
<feature type="region of interest" description="Disordered" evidence="5">
    <location>
        <begin position="527"/>
        <end position="595"/>
    </location>
</feature>
<feature type="transmembrane region" description="Helical" evidence="6">
    <location>
        <begin position="90"/>
        <end position="109"/>
    </location>
</feature>
<feature type="transmembrane region" description="Helical" evidence="6">
    <location>
        <begin position="115"/>
        <end position="136"/>
    </location>
</feature>
<dbReference type="Gene3D" id="1.20.1720.10">
    <property type="entry name" value="Multidrug resistance protein D"/>
    <property type="match status" value="1"/>
</dbReference>
<dbReference type="PROSITE" id="PS50850">
    <property type="entry name" value="MFS"/>
    <property type="match status" value="1"/>
</dbReference>
<dbReference type="GO" id="GO:0005886">
    <property type="term" value="C:plasma membrane"/>
    <property type="evidence" value="ECO:0007669"/>
    <property type="project" value="TreeGrafter"/>
</dbReference>
<feature type="transmembrane region" description="Helical" evidence="6">
    <location>
        <begin position="215"/>
        <end position="236"/>
    </location>
</feature>
<feature type="transmembrane region" description="Helical" evidence="6">
    <location>
        <begin position="148"/>
        <end position="167"/>
    </location>
</feature>
<feature type="transmembrane region" description="Helical" evidence="6">
    <location>
        <begin position="179"/>
        <end position="199"/>
    </location>
</feature>
<evidence type="ECO:0000256" key="5">
    <source>
        <dbReference type="SAM" id="MobiDB-lite"/>
    </source>
</evidence>
<name>A0A427YAK3_9TREE</name>
<protein>
    <recommendedName>
        <fullName evidence="7">Major facilitator superfamily (MFS) profile domain-containing protein</fullName>
    </recommendedName>
</protein>
<evidence type="ECO:0000259" key="7">
    <source>
        <dbReference type="PROSITE" id="PS50850"/>
    </source>
</evidence>
<organism evidence="8 9">
    <name type="scientific">Apiotrichum porosum</name>
    <dbReference type="NCBI Taxonomy" id="105984"/>
    <lineage>
        <taxon>Eukaryota</taxon>
        <taxon>Fungi</taxon>
        <taxon>Dikarya</taxon>
        <taxon>Basidiomycota</taxon>
        <taxon>Agaricomycotina</taxon>
        <taxon>Tremellomycetes</taxon>
        <taxon>Trichosporonales</taxon>
        <taxon>Trichosporonaceae</taxon>
        <taxon>Apiotrichum</taxon>
    </lineage>
</organism>
<keyword evidence="9" id="KW-1185">Reference proteome</keyword>
<dbReference type="PROSITE" id="PS00216">
    <property type="entry name" value="SUGAR_TRANSPORT_1"/>
    <property type="match status" value="1"/>
</dbReference>
<feature type="transmembrane region" description="Helical" evidence="6">
    <location>
        <begin position="20"/>
        <end position="38"/>
    </location>
</feature>
<evidence type="ECO:0000313" key="8">
    <source>
        <dbReference type="EMBL" id="RSH88190.1"/>
    </source>
</evidence>
<dbReference type="OrthoDB" id="10021397at2759"/>
<proteinExistence type="predicted"/>
<evidence type="ECO:0000256" key="6">
    <source>
        <dbReference type="SAM" id="Phobius"/>
    </source>
</evidence>
<keyword evidence="4 6" id="KW-0472">Membrane</keyword>
<keyword evidence="2 6" id="KW-0812">Transmembrane</keyword>
<dbReference type="EMBL" id="RSCE01000001">
    <property type="protein sequence ID" value="RSH88190.1"/>
    <property type="molecule type" value="Genomic_DNA"/>
</dbReference>
<dbReference type="Proteomes" id="UP000279236">
    <property type="component" value="Unassembled WGS sequence"/>
</dbReference>
<dbReference type="Gene3D" id="1.20.1250.20">
    <property type="entry name" value="MFS general substrate transporter like domains"/>
    <property type="match status" value="1"/>
</dbReference>
<dbReference type="Pfam" id="PF07690">
    <property type="entry name" value="MFS_1"/>
    <property type="match status" value="1"/>
</dbReference>
<dbReference type="AlphaFoldDB" id="A0A427YAK3"/>
<comment type="subcellular location">
    <subcellularLocation>
        <location evidence="1">Membrane</location>
        <topology evidence="1">Multi-pass membrane protein</topology>
    </subcellularLocation>
</comment>
<dbReference type="PRINTS" id="PR01036">
    <property type="entry name" value="TCRTETB"/>
</dbReference>
<evidence type="ECO:0000313" key="9">
    <source>
        <dbReference type="Proteomes" id="UP000279236"/>
    </source>
</evidence>
<dbReference type="PANTHER" id="PTHR23501:SF78">
    <property type="entry name" value="MAJOR FACILITATOR SUPERFAMILY (MFS) PROFILE DOMAIN-CONTAINING PROTEIN-RELATED"/>
    <property type="match status" value="1"/>
</dbReference>
<evidence type="ECO:0000256" key="4">
    <source>
        <dbReference type="ARBA" id="ARBA00023136"/>
    </source>
</evidence>
<accession>A0A427YAK3</accession>
<dbReference type="GeneID" id="39585263"/>
<feature type="transmembrane region" description="Helical" evidence="6">
    <location>
        <begin position="485"/>
        <end position="504"/>
    </location>
</feature>